<dbReference type="STRING" id="1395571.TMS3_0111850"/>
<dbReference type="EMBL" id="AWSQ01000002">
    <property type="protein sequence ID" value="KFX70179.1"/>
    <property type="molecule type" value="Genomic_DNA"/>
</dbReference>
<dbReference type="Gene3D" id="3.40.50.150">
    <property type="entry name" value="Vaccinia Virus protein VP39"/>
    <property type="match status" value="1"/>
</dbReference>
<dbReference type="Pfam" id="PF13489">
    <property type="entry name" value="Methyltransf_23"/>
    <property type="match status" value="1"/>
</dbReference>
<evidence type="ECO:0008006" key="3">
    <source>
        <dbReference type="Google" id="ProtNLM"/>
    </source>
</evidence>
<reference evidence="1 2" key="1">
    <citation type="journal article" date="2014" name="Genome Announc.">
        <title>Draft Genome Sequence of Petroleum Oil-Degrading Marine Bacterium Pseudomonas taeanensis Strain MS-3, Isolated from a Crude Oil-Contaminated Seashore.</title>
        <authorList>
            <person name="Lee S.Y."/>
            <person name="Kim S.H."/>
            <person name="Lee D.G."/>
            <person name="Shin S."/>
            <person name="Yun S.H."/>
            <person name="Choi C.W."/>
            <person name="Chung Y.H."/>
            <person name="Choi J.S."/>
            <person name="Kahng H.Y."/>
            <person name="Kim S.I."/>
        </authorList>
    </citation>
    <scope>NUCLEOTIDE SEQUENCE [LARGE SCALE GENOMIC DNA]</scope>
    <source>
        <strain evidence="1 2">MS-3</strain>
    </source>
</reference>
<organism evidence="1 2">
    <name type="scientific">Pseudomonas taeanensis MS-3</name>
    <dbReference type="NCBI Taxonomy" id="1395571"/>
    <lineage>
        <taxon>Bacteria</taxon>
        <taxon>Pseudomonadati</taxon>
        <taxon>Pseudomonadota</taxon>
        <taxon>Gammaproteobacteria</taxon>
        <taxon>Pseudomonadales</taxon>
        <taxon>Pseudomonadaceae</taxon>
        <taxon>Pseudomonas</taxon>
    </lineage>
</organism>
<evidence type="ECO:0000313" key="2">
    <source>
        <dbReference type="Proteomes" id="UP000030063"/>
    </source>
</evidence>
<dbReference type="Proteomes" id="UP000030063">
    <property type="component" value="Unassembled WGS sequence"/>
</dbReference>
<dbReference type="SUPFAM" id="SSF53335">
    <property type="entry name" value="S-adenosyl-L-methionine-dependent methyltransferases"/>
    <property type="match status" value="1"/>
</dbReference>
<keyword evidence="2" id="KW-1185">Reference proteome</keyword>
<gene>
    <name evidence="1" type="ORF">TMS3_0111850</name>
</gene>
<comment type="caution">
    <text evidence="1">The sequence shown here is derived from an EMBL/GenBank/DDBJ whole genome shotgun (WGS) entry which is preliminary data.</text>
</comment>
<dbReference type="AlphaFoldDB" id="A0A0A1YNB5"/>
<dbReference type="InterPro" id="IPR029063">
    <property type="entry name" value="SAM-dependent_MTases_sf"/>
</dbReference>
<protein>
    <recommendedName>
        <fullName evidence="3">C-methyltransferase domain-containing protein</fullName>
    </recommendedName>
</protein>
<accession>A0A0A1YNB5</accession>
<sequence>MGHFLSRFKAAGLHELLGIEPSLAAARLGKEVHGLEIRTGTVDAFTPAQPFGLVTLCGVLEHIADLKASVRRIADLIEEGGHLFIAVPDAVAFGASPPAEAFLEFALEHINFFSATSLDNLLCAMGFEKLDVISQHNDFYDNHYLLALYRKTSRASESFRADGESADSLRSYVNLSRQTLRPVEELAAQLEESAEPLLIWGAGSLTSRLLCDTRLGNANIRGIIDRNKNLQGKPLLGVTISAPESVMDHQGATIFIASTTYAEEIRNTLIRQYGWAGRIVSLAPGVTEYR</sequence>
<name>A0A0A1YNB5_9PSED</name>
<dbReference type="eggNOG" id="COG2227">
    <property type="taxonomic scope" value="Bacteria"/>
</dbReference>
<proteinExistence type="predicted"/>
<evidence type="ECO:0000313" key="1">
    <source>
        <dbReference type="EMBL" id="KFX70179.1"/>
    </source>
</evidence>
<dbReference type="Gene3D" id="3.40.50.720">
    <property type="entry name" value="NAD(P)-binding Rossmann-like Domain"/>
    <property type="match status" value="1"/>
</dbReference>